<feature type="compositionally biased region" description="Pro residues" evidence="1">
    <location>
        <begin position="34"/>
        <end position="45"/>
    </location>
</feature>
<organism evidence="2 3">
    <name type="scientific">Paspalum notatum var. saurae</name>
    <dbReference type="NCBI Taxonomy" id="547442"/>
    <lineage>
        <taxon>Eukaryota</taxon>
        <taxon>Viridiplantae</taxon>
        <taxon>Streptophyta</taxon>
        <taxon>Embryophyta</taxon>
        <taxon>Tracheophyta</taxon>
        <taxon>Spermatophyta</taxon>
        <taxon>Magnoliopsida</taxon>
        <taxon>Liliopsida</taxon>
        <taxon>Poales</taxon>
        <taxon>Poaceae</taxon>
        <taxon>PACMAD clade</taxon>
        <taxon>Panicoideae</taxon>
        <taxon>Andropogonodae</taxon>
        <taxon>Paspaleae</taxon>
        <taxon>Paspalinae</taxon>
        <taxon>Paspalum</taxon>
    </lineage>
</organism>
<dbReference type="EMBL" id="CP144745">
    <property type="protein sequence ID" value="WVZ54231.1"/>
    <property type="molecule type" value="Genomic_DNA"/>
</dbReference>
<gene>
    <name evidence="2" type="ORF">U9M48_005061</name>
</gene>
<reference evidence="2 3" key="1">
    <citation type="submission" date="2024-02" db="EMBL/GenBank/DDBJ databases">
        <title>High-quality chromosome-scale genome assembly of Pensacola bahiagrass (Paspalum notatum Flugge var. saurae).</title>
        <authorList>
            <person name="Vega J.M."/>
            <person name="Podio M."/>
            <person name="Orjuela J."/>
            <person name="Siena L.A."/>
            <person name="Pessino S.C."/>
            <person name="Combes M.C."/>
            <person name="Mariac C."/>
            <person name="Albertini E."/>
            <person name="Pupilli F."/>
            <person name="Ortiz J.P.A."/>
            <person name="Leblanc O."/>
        </authorList>
    </citation>
    <scope>NUCLEOTIDE SEQUENCE [LARGE SCALE GENOMIC DNA]</scope>
    <source>
        <strain evidence="2">R1</strain>
        <tissue evidence="2">Leaf</tissue>
    </source>
</reference>
<sequence length="316" mass="34078">DTKPLVVRPALPCPTAPCAAPPLLPCLLARGSPRPAPVAGSPPPGRPRRPAPARPHRAAPLRNAGSPARSRRPLPRRPDAIPRPPRSFGSFCPASRHLKPPACHDVGHPPTPTRRGAARLRHPARPAARRPDRRQSAVAPRWPAAAPRLPLTCSLAASVLGSTPGFGIIGEEEQRCSRSGKDHGFMGGRLEHQAIHGTVDCSGGCATAPSFMDRNFEARNQAAAAKLLSATCPYTYLELSSAAMRSDIPLVNNTTTKGEKRLEITARQKQAGAHAYSSIQIQDHESCRSWECLPFHGPPPVQYHHHTNHSIRQEHV</sequence>
<protein>
    <submittedName>
        <fullName evidence="2">Uncharacterized protein</fullName>
    </submittedName>
</protein>
<proteinExistence type="predicted"/>
<name>A0AAQ3PW19_PASNO</name>
<dbReference type="Proteomes" id="UP001341281">
    <property type="component" value="Chromosome 01"/>
</dbReference>
<evidence type="ECO:0000313" key="2">
    <source>
        <dbReference type="EMBL" id="WVZ54231.1"/>
    </source>
</evidence>
<keyword evidence="3" id="KW-1185">Reference proteome</keyword>
<evidence type="ECO:0000256" key="1">
    <source>
        <dbReference type="SAM" id="MobiDB-lite"/>
    </source>
</evidence>
<feature type="non-terminal residue" evidence="2">
    <location>
        <position position="1"/>
    </location>
</feature>
<feature type="region of interest" description="Disordered" evidence="1">
    <location>
        <begin position="24"/>
        <end position="141"/>
    </location>
</feature>
<evidence type="ECO:0000313" key="3">
    <source>
        <dbReference type="Proteomes" id="UP001341281"/>
    </source>
</evidence>
<feature type="compositionally biased region" description="Basic residues" evidence="1">
    <location>
        <begin position="46"/>
        <end position="59"/>
    </location>
</feature>
<dbReference type="AlphaFoldDB" id="A0AAQ3PW19"/>
<accession>A0AAQ3PW19</accession>
<feature type="compositionally biased region" description="Basic residues" evidence="1">
    <location>
        <begin position="116"/>
        <end position="128"/>
    </location>
</feature>